<dbReference type="EMBL" id="BRZA01000002">
    <property type="protein sequence ID" value="GLC88958.1"/>
    <property type="molecule type" value="Genomic_DNA"/>
</dbReference>
<organism evidence="1 2">
    <name type="scientific">Lysinibacillus piscis</name>
    <dbReference type="NCBI Taxonomy" id="2518931"/>
    <lineage>
        <taxon>Bacteria</taxon>
        <taxon>Bacillati</taxon>
        <taxon>Bacillota</taxon>
        <taxon>Bacilli</taxon>
        <taxon>Bacillales</taxon>
        <taxon>Bacillaceae</taxon>
        <taxon>Lysinibacillus</taxon>
    </lineage>
</organism>
<dbReference type="PROSITE" id="PS51197">
    <property type="entry name" value="HTH_RRF2_2"/>
    <property type="match status" value="1"/>
</dbReference>
<gene>
    <name evidence="1" type="primary">ywnA</name>
    <name evidence="1" type="ORF">LYSBPC_20850</name>
</gene>
<evidence type="ECO:0000313" key="2">
    <source>
        <dbReference type="Proteomes" id="UP001065593"/>
    </source>
</evidence>
<dbReference type="PANTHER" id="PTHR33221:SF15">
    <property type="entry name" value="HTH-TYPE TRANSCRIPTIONAL REGULATOR YWGB-RELATED"/>
    <property type="match status" value="1"/>
</dbReference>
<dbReference type="PANTHER" id="PTHR33221">
    <property type="entry name" value="WINGED HELIX-TURN-HELIX TRANSCRIPTIONAL REGULATOR, RRF2 FAMILY"/>
    <property type="match status" value="1"/>
</dbReference>
<comment type="caution">
    <text evidence="1">The sequence shown here is derived from an EMBL/GenBank/DDBJ whole genome shotgun (WGS) entry which is preliminary data.</text>
</comment>
<name>A0ABQ5NKY0_9BACI</name>
<dbReference type="SUPFAM" id="SSF46785">
    <property type="entry name" value="Winged helix' DNA-binding domain"/>
    <property type="match status" value="1"/>
</dbReference>
<dbReference type="InterPro" id="IPR000944">
    <property type="entry name" value="Tscrpt_reg_Rrf2"/>
</dbReference>
<sequence length="136" mass="15151">MVNSRLSVAIHVLSLIAITSDKSQLTSDFIAGSVNTNPVVIRRMIGMLKKADLLTSQPGIAGYELLKEPKDITLFMIYEAIDGPKQLFTIHEEPNPACHVGQKIQQSLEASYTSVWRAMKEQLQAQTLQDVLDQLR</sequence>
<evidence type="ECO:0000313" key="1">
    <source>
        <dbReference type="EMBL" id="GLC88958.1"/>
    </source>
</evidence>
<dbReference type="Pfam" id="PF02082">
    <property type="entry name" value="Rrf2"/>
    <property type="match status" value="1"/>
</dbReference>
<proteinExistence type="predicted"/>
<dbReference type="Gene3D" id="1.10.10.10">
    <property type="entry name" value="Winged helix-like DNA-binding domain superfamily/Winged helix DNA-binding domain"/>
    <property type="match status" value="1"/>
</dbReference>
<keyword evidence="2" id="KW-1185">Reference proteome</keyword>
<dbReference type="InterPro" id="IPR036390">
    <property type="entry name" value="WH_DNA-bd_sf"/>
</dbReference>
<dbReference type="RefSeq" id="WP_264988708.1">
    <property type="nucleotide sequence ID" value="NZ_BRZA01000002.1"/>
</dbReference>
<dbReference type="InterPro" id="IPR036388">
    <property type="entry name" value="WH-like_DNA-bd_sf"/>
</dbReference>
<accession>A0ABQ5NKY0</accession>
<dbReference type="Proteomes" id="UP001065593">
    <property type="component" value="Unassembled WGS sequence"/>
</dbReference>
<reference evidence="1" key="1">
    <citation type="submission" date="2022-08" db="EMBL/GenBank/DDBJ databases">
        <title>Draft genome sequence of Lysinibacillus sp. strain KH24.</title>
        <authorList>
            <person name="Kanbe H."/>
            <person name="Itoh H."/>
        </authorList>
    </citation>
    <scope>NUCLEOTIDE SEQUENCE</scope>
    <source>
        <strain evidence="1">KH24</strain>
    </source>
</reference>
<protein>
    <submittedName>
        <fullName evidence="1">HTH-type transcriptional regulator YwnA</fullName>
    </submittedName>
</protein>